<gene>
    <name evidence="2" type="primary">LOC106164826</name>
</gene>
<dbReference type="KEGG" id="lak:106164826"/>
<keyword evidence="1" id="KW-1185">Reference proteome</keyword>
<proteinExistence type="predicted"/>
<dbReference type="Proteomes" id="UP000085678">
    <property type="component" value="Unplaced"/>
</dbReference>
<dbReference type="GeneID" id="106164826"/>
<dbReference type="Gene3D" id="3.40.50.300">
    <property type="entry name" value="P-loop containing nucleotide triphosphate hydrolases"/>
    <property type="match status" value="1"/>
</dbReference>
<dbReference type="AlphaFoldDB" id="A0A2R2MKM9"/>
<sequence length="142" mass="15837">MGLEEDQGLDVWDMSYLLGGHVPDHFQFNPAVRITRESAGFVKDPGLADVIHCVALVIDGSTYKVMSSKVKENLLGVQTLARDRDIPVHVVLTKVDKVCEDEADDPSLIFRSRAIEKKVKEISDAFGIQSILDYNHVQLSDR</sequence>
<evidence type="ECO:0000313" key="2">
    <source>
        <dbReference type="RefSeq" id="XP_023930771.1"/>
    </source>
</evidence>
<dbReference type="InParanoid" id="A0A2R2MKM9"/>
<dbReference type="SUPFAM" id="SSF52540">
    <property type="entry name" value="P-loop containing nucleoside triphosphate hydrolases"/>
    <property type="match status" value="1"/>
</dbReference>
<organism evidence="1 2">
    <name type="scientific">Lingula anatina</name>
    <name type="common">Brachiopod</name>
    <name type="synonym">Lingula unguis</name>
    <dbReference type="NCBI Taxonomy" id="7574"/>
    <lineage>
        <taxon>Eukaryota</taxon>
        <taxon>Metazoa</taxon>
        <taxon>Spiralia</taxon>
        <taxon>Lophotrochozoa</taxon>
        <taxon>Brachiopoda</taxon>
        <taxon>Linguliformea</taxon>
        <taxon>Lingulata</taxon>
        <taxon>Lingulida</taxon>
        <taxon>Linguloidea</taxon>
        <taxon>Lingulidae</taxon>
        <taxon>Lingula</taxon>
    </lineage>
</organism>
<dbReference type="PANTHER" id="PTHR14241:SF32">
    <property type="entry name" value="VWFA DOMAIN-CONTAINING PROTEIN-RELATED"/>
    <property type="match status" value="1"/>
</dbReference>
<dbReference type="STRING" id="7574.A0A2R2MKM9"/>
<dbReference type="RefSeq" id="XP_023930771.1">
    <property type="nucleotide sequence ID" value="XM_024075003.1"/>
</dbReference>
<dbReference type="PANTHER" id="PTHR14241">
    <property type="entry name" value="INTERFERON-INDUCED PROTEIN 44"/>
    <property type="match status" value="1"/>
</dbReference>
<reference evidence="2" key="1">
    <citation type="submission" date="2025-08" db="UniProtKB">
        <authorList>
            <consortium name="RefSeq"/>
        </authorList>
    </citation>
    <scope>IDENTIFICATION</scope>
    <source>
        <tissue evidence="2">Gonads</tissue>
    </source>
</reference>
<accession>A0A2R2MKM9</accession>
<dbReference type="InterPro" id="IPR027417">
    <property type="entry name" value="P-loop_NTPase"/>
</dbReference>
<protein>
    <submittedName>
        <fullName evidence="2">Interferon-induced protein 44-like</fullName>
    </submittedName>
</protein>
<dbReference type="OrthoDB" id="9984961at2759"/>
<name>A0A2R2MKM9_LINAN</name>
<evidence type="ECO:0000313" key="1">
    <source>
        <dbReference type="Proteomes" id="UP000085678"/>
    </source>
</evidence>